<dbReference type="EMBL" id="SDWW01000046">
    <property type="protein sequence ID" value="RYV49954.1"/>
    <property type="molecule type" value="Genomic_DNA"/>
</dbReference>
<comment type="caution">
    <text evidence="3">The sequence shown here is derived from an EMBL/GenBank/DDBJ whole genome shotgun (WGS) entry which is preliminary data.</text>
</comment>
<proteinExistence type="predicted"/>
<feature type="transmembrane region" description="Helical" evidence="1">
    <location>
        <begin position="101"/>
        <end position="122"/>
    </location>
</feature>
<dbReference type="AlphaFoldDB" id="A0A4V1ZGW4"/>
<evidence type="ECO:0000256" key="1">
    <source>
        <dbReference type="SAM" id="Phobius"/>
    </source>
</evidence>
<accession>A0A4V1ZGW4</accession>
<keyword evidence="1" id="KW-0812">Transmembrane</keyword>
<feature type="transmembrane region" description="Helical" evidence="1">
    <location>
        <begin position="57"/>
        <end position="81"/>
    </location>
</feature>
<evidence type="ECO:0000313" key="4">
    <source>
        <dbReference type="Proteomes" id="UP000293764"/>
    </source>
</evidence>
<keyword evidence="1" id="KW-1133">Transmembrane helix</keyword>
<organism evidence="3 4">
    <name type="scientific">Pengzhenrongella frigida</name>
    <dbReference type="NCBI Taxonomy" id="1259133"/>
    <lineage>
        <taxon>Bacteria</taxon>
        <taxon>Bacillati</taxon>
        <taxon>Actinomycetota</taxon>
        <taxon>Actinomycetes</taxon>
        <taxon>Micrococcales</taxon>
        <taxon>Pengzhenrongella</taxon>
    </lineage>
</organism>
<evidence type="ECO:0000259" key="2">
    <source>
        <dbReference type="Pfam" id="PF06724"/>
    </source>
</evidence>
<feature type="transmembrane region" description="Helical" evidence="1">
    <location>
        <begin position="229"/>
        <end position="249"/>
    </location>
</feature>
<name>A0A4V1ZGW4_9MICO</name>
<evidence type="ECO:0000313" key="3">
    <source>
        <dbReference type="EMBL" id="RYV49954.1"/>
    </source>
</evidence>
<feature type="transmembrane region" description="Helical" evidence="1">
    <location>
        <begin position="184"/>
        <end position="209"/>
    </location>
</feature>
<protein>
    <submittedName>
        <fullName evidence="3">DUF1206 domain-containing protein</fullName>
    </submittedName>
</protein>
<feature type="transmembrane region" description="Helical" evidence="1">
    <location>
        <begin position="142"/>
        <end position="163"/>
    </location>
</feature>
<feature type="transmembrane region" description="Helical" evidence="1">
    <location>
        <begin position="24"/>
        <end position="45"/>
    </location>
</feature>
<keyword evidence="1" id="KW-0472">Membrane</keyword>
<dbReference type="Pfam" id="PF06724">
    <property type="entry name" value="DUF1206"/>
    <property type="match status" value="3"/>
</dbReference>
<keyword evidence="4" id="KW-1185">Reference proteome</keyword>
<feature type="domain" description="DUF1206" evidence="2">
    <location>
        <begin position="101"/>
        <end position="167"/>
    </location>
</feature>
<reference evidence="3 4" key="1">
    <citation type="submission" date="2019-01" db="EMBL/GenBank/DDBJ databases">
        <title>Novel species of Cellulomonas.</title>
        <authorList>
            <person name="Liu Q."/>
            <person name="Xin Y.-H."/>
        </authorList>
    </citation>
    <scope>NUCLEOTIDE SEQUENCE [LARGE SCALE GENOMIC DNA]</scope>
    <source>
        <strain evidence="3 4">HLT2-17</strain>
    </source>
</reference>
<feature type="domain" description="DUF1206" evidence="2">
    <location>
        <begin position="24"/>
        <end position="92"/>
    </location>
</feature>
<dbReference type="OrthoDB" id="4552598at2"/>
<dbReference type="RefSeq" id="WP_130103716.1">
    <property type="nucleotide sequence ID" value="NZ_SDWW01000046.1"/>
</dbReference>
<feature type="domain" description="DUF1206" evidence="2">
    <location>
        <begin position="188"/>
        <end position="256"/>
    </location>
</feature>
<dbReference type="InterPro" id="IPR009597">
    <property type="entry name" value="DUF1206"/>
</dbReference>
<sequence>MSDSVPAAAAAAGNSPVVETGARLGYAASGVLHLIVAWIALQLAWFGTGAEADQTGALSALASTGLGALPLWIAVVGFALLGGWQVTEAVLRHDTGDRLRFAAKGVVSLALAWTTAAFARGTGSSGSQQTVDLTASVMAAPFGRVLVGAGGLAVIGVGVYHVAKGWRATFLADLREDPGRWAVVAGRFGYVTKGIALVLVGVLFVTAAVTRRPEQAQGLDGALRTLLDAPFGAALLTVVALGLAAYGVYSFARARYARV</sequence>
<dbReference type="Proteomes" id="UP000293764">
    <property type="component" value="Unassembled WGS sequence"/>
</dbReference>
<gene>
    <name evidence="3" type="ORF">EUA98_16100</name>
</gene>